<evidence type="ECO:0000313" key="3">
    <source>
        <dbReference type="Proteomes" id="UP000034273"/>
    </source>
</evidence>
<dbReference type="STRING" id="1618671.UY67_C0012G0007"/>
<comment type="caution">
    <text evidence="2">The sequence shown here is derived from an EMBL/GenBank/DDBJ whole genome shotgun (WGS) entry which is preliminary data.</text>
</comment>
<gene>
    <name evidence="2" type="ORF">UY67_C0012G0007</name>
</gene>
<keyword evidence="1" id="KW-0472">Membrane</keyword>
<dbReference type="AlphaFoldDB" id="A0A0G1WZ38"/>
<accession>A0A0G1WZ38</accession>
<dbReference type="EMBL" id="LCQW01000012">
    <property type="protein sequence ID" value="KKW24021.1"/>
    <property type="molecule type" value="Genomic_DNA"/>
</dbReference>
<dbReference type="Gene3D" id="2.60.120.1140">
    <property type="entry name" value="Protein of unknown function DUF192"/>
    <property type="match status" value="1"/>
</dbReference>
<keyword evidence="1" id="KW-1133">Transmembrane helix</keyword>
<keyword evidence="1" id="KW-0812">Transmembrane</keyword>
<evidence type="ECO:0000256" key="1">
    <source>
        <dbReference type="SAM" id="Phobius"/>
    </source>
</evidence>
<feature type="transmembrane region" description="Helical" evidence="1">
    <location>
        <begin position="6"/>
        <end position="25"/>
    </location>
</feature>
<name>A0A0G1WZ38_9BACT</name>
<dbReference type="InterPro" id="IPR038695">
    <property type="entry name" value="Saro_0823-like_sf"/>
</dbReference>
<protein>
    <recommendedName>
        <fullName evidence="4">DUF192 domain-containing protein</fullName>
    </recommendedName>
</protein>
<organism evidence="2 3">
    <name type="scientific">Candidatus Kaiserbacteria bacterium GW2011_GWA2_52_12</name>
    <dbReference type="NCBI Taxonomy" id="1618671"/>
    <lineage>
        <taxon>Bacteria</taxon>
        <taxon>Candidatus Kaiseribacteriota</taxon>
    </lineage>
</organism>
<dbReference type="PANTHER" id="PTHR37953">
    <property type="entry name" value="UPF0127 PROTEIN MJ1496"/>
    <property type="match status" value="1"/>
</dbReference>
<evidence type="ECO:0000313" key="2">
    <source>
        <dbReference type="EMBL" id="KKW24021.1"/>
    </source>
</evidence>
<evidence type="ECO:0008006" key="4">
    <source>
        <dbReference type="Google" id="ProtNLM"/>
    </source>
</evidence>
<sequence length="153" mass="17131">MRKNFLIAGVIFSLCAVGLGIYWYSTARSSGNVLRETEPSVTIAGKIIHVSIADTPALREKGLSDHEPLAADEGMLFIFPTEGTYSFWMKDMRFPIDVLWISREKKVVDMWQNATPESFPLAFTPKTVAMYVLELPADFATHNNVRIGDMVSL</sequence>
<reference evidence="2 3" key="1">
    <citation type="journal article" date="2015" name="Nature">
        <title>rRNA introns, odd ribosomes, and small enigmatic genomes across a large radiation of phyla.</title>
        <authorList>
            <person name="Brown C.T."/>
            <person name="Hug L.A."/>
            <person name="Thomas B.C."/>
            <person name="Sharon I."/>
            <person name="Castelle C.J."/>
            <person name="Singh A."/>
            <person name="Wilkins M.J."/>
            <person name="Williams K.H."/>
            <person name="Banfield J.F."/>
        </authorList>
    </citation>
    <scope>NUCLEOTIDE SEQUENCE [LARGE SCALE GENOMIC DNA]</scope>
</reference>
<proteinExistence type="predicted"/>
<dbReference type="PANTHER" id="PTHR37953:SF1">
    <property type="entry name" value="UPF0127 PROTEIN MJ1496"/>
    <property type="match status" value="1"/>
</dbReference>
<dbReference type="InterPro" id="IPR003795">
    <property type="entry name" value="DUF192"/>
</dbReference>
<dbReference type="Proteomes" id="UP000034273">
    <property type="component" value="Unassembled WGS sequence"/>
</dbReference>
<dbReference type="Pfam" id="PF02643">
    <property type="entry name" value="DUF192"/>
    <property type="match status" value="1"/>
</dbReference>